<evidence type="ECO:0000313" key="2">
    <source>
        <dbReference type="Proteomes" id="UP001519343"/>
    </source>
</evidence>
<keyword evidence="2" id="KW-1185">Reference proteome</keyword>
<dbReference type="Proteomes" id="UP001519343">
    <property type="component" value="Unassembled WGS sequence"/>
</dbReference>
<reference evidence="1 2" key="1">
    <citation type="submission" date="2021-03" db="EMBL/GenBank/DDBJ databases">
        <title>Genomic Encyclopedia of Type Strains, Phase IV (KMG-IV): sequencing the most valuable type-strain genomes for metagenomic binning, comparative biology and taxonomic classification.</title>
        <authorList>
            <person name="Goeker M."/>
        </authorList>
    </citation>
    <scope>NUCLEOTIDE SEQUENCE [LARGE SCALE GENOMIC DNA]</scope>
    <source>
        <strain evidence="1 2">DSM 24738</strain>
    </source>
</reference>
<sequence>MLLCSRMSKPEKEIYHLLLQNNIDFEMQKRFDDLKHEDYLRFDFCIYLDKKMYLIEYDGQNHFKPVFSEESFQITQLRDQLKNEYCLKNNIPLLRIPYYKNHVKALINYFNKQGYQLNDVGEAELIF</sequence>
<comment type="caution">
    <text evidence="1">The sequence shown here is derived from an EMBL/GenBank/DDBJ whole genome shotgun (WGS) entry which is preliminary data.</text>
</comment>
<gene>
    <name evidence="1" type="ORF">J2Z37_001957</name>
</gene>
<evidence type="ECO:0008006" key="3">
    <source>
        <dbReference type="Google" id="ProtNLM"/>
    </source>
</evidence>
<protein>
    <recommendedName>
        <fullName evidence="3">DUF2726 domain-containing protein</fullName>
    </recommendedName>
</protein>
<accession>A0ABS4GNY9</accession>
<dbReference type="Gene3D" id="3.40.960.10">
    <property type="entry name" value="VSR Endonuclease"/>
    <property type="match status" value="1"/>
</dbReference>
<proteinExistence type="predicted"/>
<organism evidence="1 2">
    <name type="scientific">Ammoniphilus resinae</name>
    <dbReference type="NCBI Taxonomy" id="861532"/>
    <lineage>
        <taxon>Bacteria</taxon>
        <taxon>Bacillati</taxon>
        <taxon>Bacillota</taxon>
        <taxon>Bacilli</taxon>
        <taxon>Bacillales</taxon>
        <taxon>Paenibacillaceae</taxon>
        <taxon>Aneurinibacillus group</taxon>
        <taxon>Ammoniphilus</taxon>
    </lineage>
</organism>
<name>A0ABS4GNY9_9BACL</name>
<evidence type="ECO:0000313" key="1">
    <source>
        <dbReference type="EMBL" id="MBP1931956.1"/>
    </source>
</evidence>
<dbReference type="EMBL" id="JAGGKT010000004">
    <property type="protein sequence ID" value="MBP1931956.1"/>
    <property type="molecule type" value="Genomic_DNA"/>
</dbReference>